<comment type="caution">
    <text evidence="1">The sequence shown here is derived from an EMBL/GenBank/DDBJ whole genome shotgun (WGS) entry which is preliminary data.</text>
</comment>
<sequence length="91" mass="10210">MTSATNQFHIGLNGLTTCVGPVEDREWAYHESLVKADYERCHPGETFGDLKHRARFSKEDLGLLREWMAIAASRAAERDKRQAATPPPKVA</sequence>
<evidence type="ECO:0000313" key="2">
    <source>
        <dbReference type="Proteomes" id="UP001595647"/>
    </source>
</evidence>
<protein>
    <submittedName>
        <fullName evidence="1">Uncharacterized protein</fullName>
    </submittedName>
</protein>
<evidence type="ECO:0000313" key="1">
    <source>
        <dbReference type="EMBL" id="MFC3165481.1"/>
    </source>
</evidence>
<organism evidence="1 2">
    <name type="scientific">Ciceribacter thiooxidans</name>
    <dbReference type="NCBI Taxonomy" id="1969821"/>
    <lineage>
        <taxon>Bacteria</taxon>
        <taxon>Pseudomonadati</taxon>
        <taxon>Pseudomonadota</taxon>
        <taxon>Alphaproteobacteria</taxon>
        <taxon>Hyphomicrobiales</taxon>
        <taxon>Rhizobiaceae</taxon>
        <taxon>Ciceribacter</taxon>
    </lineage>
</organism>
<name>A0ABV7I7A4_9HYPH</name>
<proteinExistence type="predicted"/>
<gene>
    <name evidence="1" type="ORF">ACFOHV_19550</name>
</gene>
<dbReference type="Proteomes" id="UP001595647">
    <property type="component" value="Unassembled WGS sequence"/>
</dbReference>
<dbReference type="EMBL" id="JBHRTG010000019">
    <property type="protein sequence ID" value="MFC3165481.1"/>
    <property type="molecule type" value="Genomic_DNA"/>
</dbReference>
<dbReference type="RefSeq" id="WP_244658843.1">
    <property type="nucleotide sequence ID" value="NZ_CP059897.1"/>
</dbReference>
<keyword evidence="2" id="KW-1185">Reference proteome</keyword>
<accession>A0ABV7I7A4</accession>
<reference evidence="2" key="1">
    <citation type="journal article" date="2019" name="Int. J. Syst. Evol. Microbiol.">
        <title>The Global Catalogue of Microorganisms (GCM) 10K type strain sequencing project: providing services to taxonomists for standard genome sequencing and annotation.</title>
        <authorList>
            <consortium name="The Broad Institute Genomics Platform"/>
            <consortium name="The Broad Institute Genome Sequencing Center for Infectious Disease"/>
            <person name="Wu L."/>
            <person name="Ma J."/>
        </authorList>
    </citation>
    <scope>NUCLEOTIDE SEQUENCE [LARGE SCALE GENOMIC DNA]</scope>
    <source>
        <strain evidence="2">KCTC 52231</strain>
    </source>
</reference>